<dbReference type="Proteomes" id="UP000306196">
    <property type="component" value="Unassembled WGS sequence"/>
</dbReference>
<dbReference type="AlphaFoldDB" id="A0A5R8KIG8"/>
<dbReference type="InterPro" id="IPR002696">
    <property type="entry name" value="Membr_insert_effic_factor_YidD"/>
</dbReference>
<comment type="function">
    <text evidence="1">Could be involved in insertion of integral membrane proteins into the membrane.</text>
</comment>
<dbReference type="SMART" id="SM01234">
    <property type="entry name" value="Haemolytic"/>
    <property type="match status" value="1"/>
</dbReference>
<feature type="compositionally biased region" description="Pro residues" evidence="2">
    <location>
        <begin position="101"/>
        <end position="110"/>
    </location>
</feature>
<organism evidence="3 4">
    <name type="scientific">Phragmitibacter flavus</name>
    <dbReference type="NCBI Taxonomy" id="2576071"/>
    <lineage>
        <taxon>Bacteria</taxon>
        <taxon>Pseudomonadati</taxon>
        <taxon>Verrucomicrobiota</taxon>
        <taxon>Verrucomicrobiia</taxon>
        <taxon>Verrucomicrobiales</taxon>
        <taxon>Verrucomicrobiaceae</taxon>
        <taxon>Phragmitibacter</taxon>
    </lineage>
</organism>
<evidence type="ECO:0000256" key="2">
    <source>
        <dbReference type="SAM" id="MobiDB-lite"/>
    </source>
</evidence>
<protein>
    <recommendedName>
        <fullName evidence="1">Putative membrane protein insertion efficiency factor</fullName>
    </recommendedName>
</protein>
<keyword evidence="4" id="KW-1185">Reference proteome</keyword>
<accession>A0A5R8KIG8</accession>
<evidence type="ECO:0000313" key="3">
    <source>
        <dbReference type="EMBL" id="TLD72050.1"/>
    </source>
</evidence>
<evidence type="ECO:0000256" key="1">
    <source>
        <dbReference type="HAMAP-Rule" id="MF_00386"/>
    </source>
</evidence>
<name>A0A5R8KIG8_9BACT</name>
<gene>
    <name evidence="3" type="primary">yidD</name>
    <name evidence="3" type="ORF">FEM03_04815</name>
</gene>
<dbReference type="PANTHER" id="PTHR33383:SF1">
    <property type="entry name" value="MEMBRANE PROTEIN INSERTION EFFICIENCY FACTOR-RELATED"/>
    <property type="match status" value="1"/>
</dbReference>
<feature type="compositionally biased region" description="Polar residues" evidence="2">
    <location>
        <begin position="84"/>
        <end position="95"/>
    </location>
</feature>
<dbReference type="Pfam" id="PF01809">
    <property type="entry name" value="YidD"/>
    <property type="match status" value="1"/>
</dbReference>
<keyword evidence="1" id="KW-1003">Cell membrane</keyword>
<dbReference type="GO" id="GO:0005886">
    <property type="term" value="C:plasma membrane"/>
    <property type="evidence" value="ECO:0007669"/>
    <property type="project" value="UniProtKB-SubCell"/>
</dbReference>
<dbReference type="EMBL" id="VAUV01000003">
    <property type="protein sequence ID" value="TLD72050.1"/>
    <property type="molecule type" value="Genomic_DNA"/>
</dbReference>
<comment type="subcellular location">
    <subcellularLocation>
        <location evidence="1">Cell membrane</location>
        <topology evidence="1">Peripheral membrane protein</topology>
        <orientation evidence="1">Cytoplasmic side</orientation>
    </subcellularLocation>
</comment>
<comment type="caution">
    <text evidence="3">The sequence shown here is derived from an EMBL/GenBank/DDBJ whole genome shotgun (WGS) entry which is preliminary data.</text>
</comment>
<evidence type="ECO:0000313" key="4">
    <source>
        <dbReference type="Proteomes" id="UP000306196"/>
    </source>
</evidence>
<reference evidence="3 4" key="1">
    <citation type="submission" date="2019-05" db="EMBL/GenBank/DDBJ databases">
        <title>Verrucobacter flavum gen. nov., sp. nov. a new member of the family Verrucomicrobiaceae.</title>
        <authorList>
            <person name="Szuroczki S."/>
            <person name="Abbaszade G."/>
            <person name="Szabo A."/>
            <person name="Felfoldi T."/>
            <person name="Schumann P."/>
            <person name="Boka K."/>
            <person name="Keki Z."/>
            <person name="Toumi M."/>
            <person name="Toth E."/>
        </authorList>
    </citation>
    <scope>NUCLEOTIDE SEQUENCE [LARGE SCALE GENOMIC DNA]</scope>
    <source>
        <strain evidence="3 4">MG-N-17</strain>
    </source>
</reference>
<dbReference type="NCBIfam" id="TIGR00278">
    <property type="entry name" value="membrane protein insertion efficiency factor YidD"/>
    <property type="match status" value="1"/>
</dbReference>
<dbReference type="OrthoDB" id="9801753at2"/>
<dbReference type="PANTHER" id="PTHR33383">
    <property type="entry name" value="MEMBRANE PROTEIN INSERTION EFFICIENCY FACTOR-RELATED"/>
    <property type="match status" value="1"/>
</dbReference>
<proteinExistence type="inferred from homology"/>
<dbReference type="RefSeq" id="WP_138085053.1">
    <property type="nucleotide sequence ID" value="NZ_VAUV01000003.1"/>
</dbReference>
<dbReference type="HAMAP" id="MF_00386">
    <property type="entry name" value="UPF0161_YidD"/>
    <property type="match status" value="1"/>
</dbReference>
<keyword evidence="1" id="KW-0472">Membrane</keyword>
<feature type="region of interest" description="Disordered" evidence="2">
    <location>
        <begin position="69"/>
        <end position="110"/>
    </location>
</feature>
<comment type="similarity">
    <text evidence="1">Belongs to the UPF0161 family.</text>
</comment>
<sequence length="110" mass="12001">MKTVVRILIRGYQWVISPVIHFIGGPGTGCRFTPTCSQYFLEAVEIHGFFRGTWLGVYRILRCNPWGGTGHDPVPPARDDHNTTAHCTCESSASGHKSPPADSPPDPGNP</sequence>